<reference evidence="5 6" key="1">
    <citation type="submission" date="2020-10" db="EMBL/GenBank/DDBJ databases">
        <title>Complete genome sequence of Paludibaculum fermentans P105T, a facultatively anaerobic acidobacterium capable of dissimilatory Fe(III) reduction.</title>
        <authorList>
            <person name="Dedysh S.N."/>
            <person name="Beletsky A.V."/>
            <person name="Kulichevskaya I.S."/>
            <person name="Mardanov A.V."/>
            <person name="Ravin N.V."/>
        </authorList>
    </citation>
    <scope>NUCLEOTIDE SEQUENCE [LARGE SCALE GENOMIC DNA]</scope>
    <source>
        <strain evidence="5 6">P105</strain>
    </source>
</reference>
<sequence length="474" mass="51917">MPEETYEPATIADLMQSPLFQDESTEAVAWIAQQMHIRRLAAGEVLWNQGDVVTEFQLVLEGELHYRRDDDPYAQFIVGTAGHPTGVLPFSRMKQATGRVWAVVPTRLAAMESSHLRELVYRAPLVAQRLVSQMTDRTREITRMEEGSSRLLALGKLAAGLAHELNNPASAAVRSSALLRDVLKERRKAAVALHGVVIPPGARESMSGMIESIEECVSTPGDIDALERADLESDMSDWLDHAGLPSSLASALVEARITLEELKPLSAALPLDPLANFLKLIVADHQTLCLTRELEEASRRISDLVQAVKLYSYMDQSPVSEVDVEQGIDLTLRMFQHQLKHGFTVNRNLSGQLPKVRANGSALNQIWTNLIDNAIDAMDAMGAMPAGQPKVLTVRTCLEPEGILVEVGDNGPGIPPEVRSRIFDPFFTTKGVGEGTGLGLDIVRRIVRSHKGTILVDSEPGRTVFQVRLPLNAA</sequence>
<dbReference type="InterPro" id="IPR003594">
    <property type="entry name" value="HATPase_dom"/>
</dbReference>
<dbReference type="PANTHER" id="PTHR43065:SF48">
    <property type="entry name" value="HISTIDINE KINASE"/>
    <property type="match status" value="1"/>
</dbReference>
<dbReference type="EC" id="2.7.13.3" evidence="2"/>
<dbReference type="PANTHER" id="PTHR43065">
    <property type="entry name" value="SENSOR HISTIDINE KINASE"/>
    <property type="match status" value="1"/>
</dbReference>
<dbReference type="InterPro" id="IPR005467">
    <property type="entry name" value="His_kinase_dom"/>
</dbReference>
<evidence type="ECO:0000313" key="6">
    <source>
        <dbReference type="Proteomes" id="UP000593892"/>
    </source>
</evidence>
<dbReference type="Gene3D" id="2.60.120.10">
    <property type="entry name" value="Jelly Rolls"/>
    <property type="match status" value="1"/>
</dbReference>
<dbReference type="InterPro" id="IPR004358">
    <property type="entry name" value="Sig_transdc_His_kin-like_C"/>
</dbReference>
<dbReference type="PROSITE" id="PS50042">
    <property type="entry name" value="CNMP_BINDING_3"/>
    <property type="match status" value="1"/>
</dbReference>
<dbReference type="Gene3D" id="1.10.287.130">
    <property type="match status" value="1"/>
</dbReference>
<dbReference type="PRINTS" id="PR00344">
    <property type="entry name" value="BCTRLSENSOR"/>
</dbReference>
<dbReference type="GO" id="GO:0004673">
    <property type="term" value="F:protein histidine kinase activity"/>
    <property type="evidence" value="ECO:0007669"/>
    <property type="project" value="UniProtKB-EC"/>
</dbReference>
<dbReference type="Proteomes" id="UP000593892">
    <property type="component" value="Chromosome"/>
</dbReference>
<dbReference type="Gene3D" id="3.30.565.10">
    <property type="entry name" value="Histidine kinase-like ATPase, C-terminal domain"/>
    <property type="match status" value="1"/>
</dbReference>
<dbReference type="PROSITE" id="PS50109">
    <property type="entry name" value="HIS_KIN"/>
    <property type="match status" value="1"/>
</dbReference>
<keyword evidence="6" id="KW-1185">Reference proteome</keyword>
<name>A0A7S7NKZ2_PALFE</name>
<dbReference type="CDD" id="cd00038">
    <property type="entry name" value="CAP_ED"/>
    <property type="match status" value="1"/>
</dbReference>
<dbReference type="SUPFAM" id="SSF51206">
    <property type="entry name" value="cAMP-binding domain-like"/>
    <property type="match status" value="1"/>
</dbReference>
<evidence type="ECO:0000256" key="1">
    <source>
        <dbReference type="ARBA" id="ARBA00000085"/>
    </source>
</evidence>
<keyword evidence="5" id="KW-0418">Kinase</keyword>
<feature type="domain" description="Histidine kinase" evidence="4">
    <location>
        <begin position="270"/>
        <end position="473"/>
    </location>
</feature>
<feature type="domain" description="Cyclic nucleotide-binding" evidence="3">
    <location>
        <begin position="19"/>
        <end position="137"/>
    </location>
</feature>
<keyword evidence="5" id="KW-0808">Transferase</keyword>
<dbReference type="KEGG" id="pfer:IRI77_22325"/>
<dbReference type="InterPro" id="IPR014710">
    <property type="entry name" value="RmlC-like_jellyroll"/>
</dbReference>
<accession>A0A7S7NKZ2</accession>
<comment type="catalytic activity">
    <reaction evidence="1">
        <text>ATP + protein L-histidine = ADP + protein N-phospho-L-histidine.</text>
        <dbReference type="EC" id="2.7.13.3"/>
    </reaction>
</comment>
<gene>
    <name evidence="5" type="ORF">IRI77_22325</name>
</gene>
<dbReference type="InterPro" id="IPR018490">
    <property type="entry name" value="cNMP-bd_dom_sf"/>
</dbReference>
<dbReference type="InterPro" id="IPR000595">
    <property type="entry name" value="cNMP-bd_dom"/>
</dbReference>
<dbReference type="SMART" id="SM00387">
    <property type="entry name" value="HATPase_c"/>
    <property type="match status" value="1"/>
</dbReference>
<dbReference type="InterPro" id="IPR036890">
    <property type="entry name" value="HATPase_C_sf"/>
</dbReference>
<evidence type="ECO:0000313" key="5">
    <source>
        <dbReference type="EMBL" id="QOY85556.1"/>
    </source>
</evidence>
<dbReference type="SUPFAM" id="SSF55874">
    <property type="entry name" value="ATPase domain of HSP90 chaperone/DNA topoisomerase II/histidine kinase"/>
    <property type="match status" value="1"/>
</dbReference>
<proteinExistence type="predicted"/>
<protein>
    <recommendedName>
        <fullName evidence="2">histidine kinase</fullName>
        <ecNumber evidence="2">2.7.13.3</ecNumber>
    </recommendedName>
</protein>
<evidence type="ECO:0000256" key="2">
    <source>
        <dbReference type="ARBA" id="ARBA00012438"/>
    </source>
</evidence>
<dbReference type="AlphaFoldDB" id="A0A7S7NKZ2"/>
<evidence type="ECO:0000259" key="3">
    <source>
        <dbReference type="PROSITE" id="PS50042"/>
    </source>
</evidence>
<dbReference type="EMBL" id="CP063849">
    <property type="protein sequence ID" value="QOY85556.1"/>
    <property type="molecule type" value="Genomic_DNA"/>
</dbReference>
<dbReference type="Pfam" id="PF02518">
    <property type="entry name" value="HATPase_c"/>
    <property type="match status" value="1"/>
</dbReference>
<evidence type="ECO:0000259" key="4">
    <source>
        <dbReference type="PROSITE" id="PS50109"/>
    </source>
</evidence>
<dbReference type="RefSeq" id="WP_194447226.1">
    <property type="nucleotide sequence ID" value="NZ_CP063849.1"/>
</dbReference>
<organism evidence="5 6">
    <name type="scientific">Paludibaculum fermentans</name>
    <dbReference type="NCBI Taxonomy" id="1473598"/>
    <lineage>
        <taxon>Bacteria</taxon>
        <taxon>Pseudomonadati</taxon>
        <taxon>Acidobacteriota</taxon>
        <taxon>Terriglobia</taxon>
        <taxon>Bryobacterales</taxon>
        <taxon>Bryobacteraceae</taxon>
        <taxon>Paludibaculum</taxon>
    </lineage>
</organism>